<feature type="region of interest" description="Disordered" evidence="1">
    <location>
        <begin position="1"/>
        <end position="22"/>
    </location>
</feature>
<evidence type="ECO:0000256" key="1">
    <source>
        <dbReference type="SAM" id="MobiDB-lite"/>
    </source>
</evidence>
<sequence>MAPDVPINTQSPAGNRWREEDSRCWRKSSETRLMAPRGRGGTVRHLSNESANVGEEGGINTDGLLWRAAGRRICC</sequence>
<dbReference type="EMBL" id="JAULUE010002066">
    <property type="protein sequence ID" value="KAK5877619.1"/>
    <property type="molecule type" value="Genomic_DNA"/>
</dbReference>
<reference evidence="2 3" key="1">
    <citation type="journal article" date="2023" name="Mol. Biol. Evol.">
        <title>Genomics of Secondarily Temperate Adaptation in the Only Non-Antarctic Icefish.</title>
        <authorList>
            <person name="Rivera-Colon A.G."/>
            <person name="Rayamajhi N."/>
            <person name="Minhas B.F."/>
            <person name="Madrigal G."/>
            <person name="Bilyk K.T."/>
            <person name="Yoon V."/>
            <person name="Hune M."/>
            <person name="Gregory S."/>
            <person name="Cheng C.H.C."/>
            <person name="Catchen J.M."/>
        </authorList>
    </citation>
    <scope>NUCLEOTIDE SEQUENCE [LARGE SCALE GENOMIC DNA]</scope>
    <source>
        <strain evidence="2">JC2023a</strain>
    </source>
</reference>
<evidence type="ECO:0000313" key="2">
    <source>
        <dbReference type="EMBL" id="KAK5877619.1"/>
    </source>
</evidence>
<feature type="region of interest" description="Disordered" evidence="1">
    <location>
        <begin position="35"/>
        <end position="60"/>
    </location>
</feature>
<dbReference type="AlphaFoldDB" id="A0AAN8B441"/>
<name>A0AAN8B441_9TELE</name>
<gene>
    <name evidence="2" type="ORF">CesoFtcFv8_025107</name>
</gene>
<organism evidence="2 3">
    <name type="scientific">Champsocephalus esox</name>
    <name type="common">pike icefish</name>
    <dbReference type="NCBI Taxonomy" id="159716"/>
    <lineage>
        <taxon>Eukaryota</taxon>
        <taxon>Metazoa</taxon>
        <taxon>Chordata</taxon>
        <taxon>Craniata</taxon>
        <taxon>Vertebrata</taxon>
        <taxon>Euteleostomi</taxon>
        <taxon>Actinopterygii</taxon>
        <taxon>Neopterygii</taxon>
        <taxon>Teleostei</taxon>
        <taxon>Neoteleostei</taxon>
        <taxon>Acanthomorphata</taxon>
        <taxon>Eupercaria</taxon>
        <taxon>Perciformes</taxon>
        <taxon>Notothenioidei</taxon>
        <taxon>Channichthyidae</taxon>
        <taxon>Champsocephalus</taxon>
    </lineage>
</organism>
<accession>A0AAN8B441</accession>
<evidence type="ECO:0000313" key="3">
    <source>
        <dbReference type="Proteomes" id="UP001335648"/>
    </source>
</evidence>
<comment type="caution">
    <text evidence="2">The sequence shown here is derived from an EMBL/GenBank/DDBJ whole genome shotgun (WGS) entry which is preliminary data.</text>
</comment>
<dbReference type="Proteomes" id="UP001335648">
    <property type="component" value="Unassembled WGS sequence"/>
</dbReference>
<keyword evidence="3" id="KW-1185">Reference proteome</keyword>
<protein>
    <submittedName>
        <fullName evidence="2">Uncharacterized protein</fullName>
    </submittedName>
</protein>
<proteinExistence type="predicted"/>